<accession>A0A7J9SJT5</accession>
<name>A0A7J9SJT5_9EURY</name>
<evidence type="ECO:0000313" key="3">
    <source>
        <dbReference type="EMBL" id="MBB6647175.1"/>
    </source>
</evidence>
<evidence type="ECO:0000313" key="4">
    <source>
        <dbReference type="Proteomes" id="UP000546257"/>
    </source>
</evidence>
<dbReference type="Gene3D" id="1.10.10.10">
    <property type="entry name" value="Winged helix-like DNA-binding domain superfamily/Winged helix DNA-binding domain"/>
    <property type="match status" value="1"/>
</dbReference>
<keyword evidence="1" id="KW-1133">Transmembrane helix</keyword>
<dbReference type="InterPro" id="IPR036388">
    <property type="entry name" value="WH-like_DNA-bd_sf"/>
</dbReference>
<dbReference type="Pfam" id="PF24035">
    <property type="entry name" value="DUF7344"/>
    <property type="match status" value="1"/>
</dbReference>
<reference evidence="3 4" key="1">
    <citation type="submission" date="2020-08" db="EMBL/GenBank/DDBJ databases">
        <authorList>
            <person name="Seo M.-J."/>
        </authorList>
    </citation>
    <scope>NUCLEOTIDE SEQUENCE [LARGE SCALE GENOMIC DNA]</scope>
    <source>
        <strain evidence="3 4">MBLA0160</strain>
    </source>
</reference>
<keyword evidence="4" id="KW-1185">Reference proteome</keyword>
<proteinExistence type="predicted"/>
<evidence type="ECO:0000256" key="1">
    <source>
        <dbReference type="SAM" id="Phobius"/>
    </source>
</evidence>
<comment type="caution">
    <text evidence="3">The sequence shown here is derived from an EMBL/GenBank/DDBJ whole genome shotgun (WGS) entry which is preliminary data.</text>
</comment>
<evidence type="ECO:0000259" key="2">
    <source>
        <dbReference type="Pfam" id="PF24035"/>
    </source>
</evidence>
<gene>
    <name evidence="3" type="ORF">H5V44_12920</name>
</gene>
<feature type="transmembrane region" description="Helical" evidence="1">
    <location>
        <begin position="148"/>
        <end position="167"/>
    </location>
</feature>
<dbReference type="Proteomes" id="UP000546257">
    <property type="component" value="Unassembled WGS sequence"/>
</dbReference>
<feature type="transmembrane region" description="Helical" evidence="1">
    <location>
        <begin position="123"/>
        <end position="142"/>
    </location>
</feature>
<dbReference type="AlphaFoldDB" id="A0A7J9SJT5"/>
<dbReference type="EMBL" id="JACKXD010000004">
    <property type="protein sequence ID" value="MBB6647175.1"/>
    <property type="molecule type" value="Genomic_DNA"/>
</dbReference>
<dbReference type="RefSeq" id="WP_185193546.1">
    <property type="nucleotide sequence ID" value="NZ_JACKXD010000004.1"/>
</dbReference>
<dbReference type="InterPro" id="IPR055768">
    <property type="entry name" value="DUF7344"/>
</dbReference>
<keyword evidence="1" id="KW-0472">Membrane</keyword>
<keyword evidence="1" id="KW-0812">Transmembrane</keyword>
<sequence length="181" mass="18133">MTDVGAAGSDVADELSTSEIHDVLRNDRRRLVLKRLRATGDAETVSGLAEHIGGIEAGESPPPRNVRQSVYVSLHQTHLPKLDELGIADYDPDGKTVELAANAGALEAYLNVDADGGGVPPSYYVGLGVLGGGALLAAVAGVPGLRAVGPAGVGLALAAALVGAALYDVQARGGSAGFGAD</sequence>
<protein>
    <recommendedName>
        <fullName evidence="2">DUF7344 domain-containing protein</fullName>
    </recommendedName>
</protein>
<organism evidence="3 4">
    <name type="scientific">Halobellus ruber</name>
    <dbReference type="NCBI Taxonomy" id="2761102"/>
    <lineage>
        <taxon>Archaea</taxon>
        <taxon>Methanobacteriati</taxon>
        <taxon>Methanobacteriota</taxon>
        <taxon>Stenosarchaea group</taxon>
        <taxon>Halobacteria</taxon>
        <taxon>Halobacteriales</taxon>
        <taxon>Haloferacaceae</taxon>
        <taxon>Halobellus</taxon>
    </lineage>
</organism>
<feature type="domain" description="DUF7344" evidence="2">
    <location>
        <begin position="21"/>
        <end position="98"/>
    </location>
</feature>